<keyword evidence="4" id="KW-1185">Reference proteome</keyword>
<keyword evidence="2" id="KW-0472">Membrane</keyword>
<evidence type="ECO:0000256" key="1">
    <source>
        <dbReference type="SAM" id="Coils"/>
    </source>
</evidence>
<organism evidence="3 4">
    <name type="scientific">Sutcliffiella rhizosphaerae</name>
    <dbReference type="NCBI Taxonomy" id="2880967"/>
    <lineage>
        <taxon>Bacteria</taxon>
        <taxon>Bacillati</taxon>
        <taxon>Bacillota</taxon>
        <taxon>Bacilli</taxon>
        <taxon>Bacillales</taxon>
        <taxon>Bacillaceae</taxon>
        <taxon>Sutcliffiella</taxon>
    </lineage>
</organism>
<dbReference type="Proteomes" id="UP000789833">
    <property type="component" value="Unassembled WGS sequence"/>
</dbReference>
<accession>A0ABN8A7F2</accession>
<keyword evidence="1" id="KW-0175">Coiled coil</keyword>
<proteinExistence type="predicted"/>
<name>A0ABN8A7F2_9BACI</name>
<sequence length="151" mass="17566">MIIFTVINFVLILLVILFVIILYIKLSNVQQLEQEYRSLIKEAEESISGYILELKEENDRFLSKITKEEETPSVFDTKEGNLTGLDISELLAQNDSHDKKVDLPRHNDSFGELELKDQVKVLEEKGYTFDEIAKKLNKGKTEIELLMKFRQ</sequence>
<comment type="caution">
    <text evidence="3">The sequence shown here is derived from an EMBL/GenBank/DDBJ whole genome shotgun (WGS) entry which is preliminary data.</text>
</comment>
<feature type="transmembrane region" description="Helical" evidence="2">
    <location>
        <begin position="6"/>
        <end position="24"/>
    </location>
</feature>
<feature type="coiled-coil region" evidence="1">
    <location>
        <begin position="26"/>
        <end position="71"/>
    </location>
</feature>
<protein>
    <recommendedName>
        <fullName evidence="5">Swarming motility protein SwrB</fullName>
    </recommendedName>
</protein>
<gene>
    <name evidence="3" type="ORF">BACCIP111883_00454</name>
</gene>
<evidence type="ECO:0000313" key="3">
    <source>
        <dbReference type="EMBL" id="CAG9619686.1"/>
    </source>
</evidence>
<keyword evidence="2" id="KW-1133">Transmembrane helix</keyword>
<evidence type="ECO:0008006" key="5">
    <source>
        <dbReference type="Google" id="ProtNLM"/>
    </source>
</evidence>
<evidence type="ECO:0000313" key="4">
    <source>
        <dbReference type="Proteomes" id="UP000789833"/>
    </source>
</evidence>
<evidence type="ECO:0000256" key="2">
    <source>
        <dbReference type="SAM" id="Phobius"/>
    </source>
</evidence>
<reference evidence="3 4" key="1">
    <citation type="submission" date="2021-10" db="EMBL/GenBank/DDBJ databases">
        <authorList>
            <person name="Criscuolo A."/>
        </authorList>
    </citation>
    <scope>NUCLEOTIDE SEQUENCE [LARGE SCALE GENOMIC DNA]</scope>
    <source>
        <strain evidence="4">CIP 111883</strain>
    </source>
</reference>
<keyword evidence="2" id="KW-0812">Transmembrane</keyword>
<dbReference type="EMBL" id="CAKJTJ010000002">
    <property type="protein sequence ID" value="CAG9619686.1"/>
    <property type="molecule type" value="Genomic_DNA"/>
</dbReference>
<dbReference type="RefSeq" id="WP_230499626.1">
    <property type="nucleotide sequence ID" value="NZ_CAKJTJ010000002.1"/>
</dbReference>